<dbReference type="PANTHER" id="PTHR35177:SF2">
    <property type="entry name" value="HYDROGENASE MATURATION FACTOR HYBG"/>
    <property type="match status" value="1"/>
</dbReference>
<dbReference type="PROSITE" id="PS01097">
    <property type="entry name" value="HUPF_HYPC"/>
    <property type="match status" value="1"/>
</dbReference>
<dbReference type="NCBIfam" id="TIGR00074">
    <property type="entry name" value="hypC_hupF"/>
    <property type="match status" value="1"/>
</dbReference>
<evidence type="ECO:0000256" key="1">
    <source>
        <dbReference type="ARBA" id="ARBA00006018"/>
    </source>
</evidence>
<organism evidence="3 4">
    <name type="scientific">Mesoterricola sediminis</name>
    <dbReference type="NCBI Taxonomy" id="2927980"/>
    <lineage>
        <taxon>Bacteria</taxon>
        <taxon>Pseudomonadati</taxon>
        <taxon>Acidobacteriota</taxon>
        <taxon>Holophagae</taxon>
        <taxon>Holophagales</taxon>
        <taxon>Holophagaceae</taxon>
        <taxon>Mesoterricola</taxon>
    </lineage>
</organism>
<evidence type="ECO:0000313" key="3">
    <source>
        <dbReference type="EMBL" id="BDU75659.1"/>
    </source>
</evidence>
<comment type="similarity">
    <text evidence="1">Belongs to the HupF/HypC family.</text>
</comment>
<feature type="compositionally biased region" description="Pro residues" evidence="2">
    <location>
        <begin position="83"/>
        <end position="94"/>
    </location>
</feature>
<feature type="region of interest" description="Disordered" evidence="2">
    <location>
        <begin position="75"/>
        <end position="94"/>
    </location>
</feature>
<dbReference type="KEGG" id="msea:METESE_06170"/>
<dbReference type="RefSeq" id="WP_316411058.1">
    <property type="nucleotide sequence ID" value="NZ_AP027081.1"/>
</dbReference>
<dbReference type="Pfam" id="PF01455">
    <property type="entry name" value="HupF_HypC"/>
    <property type="match status" value="1"/>
</dbReference>
<evidence type="ECO:0000313" key="4">
    <source>
        <dbReference type="Proteomes" id="UP001228113"/>
    </source>
</evidence>
<dbReference type="SUPFAM" id="SSF159127">
    <property type="entry name" value="HupF/HypC-like"/>
    <property type="match status" value="1"/>
</dbReference>
<protein>
    <submittedName>
        <fullName evidence="3">Hydrogenase assembly protein HypC</fullName>
    </submittedName>
</protein>
<name>A0AA48GT16_9BACT</name>
<proteinExistence type="inferred from homology"/>
<accession>A0AA48GT16</accession>
<dbReference type="GO" id="GO:0005506">
    <property type="term" value="F:iron ion binding"/>
    <property type="evidence" value="ECO:0007669"/>
    <property type="project" value="TreeGrafter"/>
</dbReference>
<gene>
    <name evidence="3" type="ORF">METESE_06170</name>
</gene>
<dbReference type="PRINTS" id="PR00445">
    <property type="entry name" value="HUPFHYPC"/>
</dbReference>
<dbReference type="InterPro" id="IPR001109">
    <property type="entry name" value="Hydrogenase_HupF/HypC"/>
</dbReference>
<dbReference type="GO" id="GO:1902670">
    <property type="term" value="F:carbon dioxide binding"/>
    <property type="evidence" value="ECO:0007669"/>
    <property type="project" value="TreeGrafter"/>
</dbReference>
<sequence length="94" mass="9949">MCVGVPGRILEIEAGLLPMARVDFAGTVRDVSLALVPDAQVGQFVLVNMGSAVHTLDEAEAEDLMGLLDDFNAFHEAQDRPPLEPPGRPSAPLA</sequence>
<dbReference type="InterPro" id="IPR019812">
    <property type="entry name" value="Hydgase_assmbl_chp_CS"/>
</dbReference>
<dbReference type="EMBL" id="AP027081">
    <property type="protein sequence ID" value="BDU75659.1"/>
    <property type="molecule type" value="Genomic_DNA"/>
</dbReference>
<dbReference type="GO" id="GO:0051604">
    <property type="term" value="P:protein maturation"/>
    <property type="evidence" value="ECO:0007669"/>
    <property type="project" value="TreeGrafter"/>
</dbReference>
<keyword evidence="4" id="KW-1185">Reference proteome</keyword>
<dbReference type="Gene3D" id="2.30.30.140">
    <property type="match status" value="1"/>
</dbReference>
<evidence type="ECO:0000256" key="2">
    <source>
        <dbReference type="SAM" id="MobiDB-lite"/>
    </source>
</evidence>
<dbReference type="PANTHER" id="PTHR35177">
    <property type="entry name" value="HYDROGENASE MATURATION FACTOR HYBG"/>
    <property type="match status" value="1"/>
</dbReference>
<reference evidence="3" key="1">
    <citation type="journal article" date="2023" name="Int. J. Syst. Evol. Microbiol.">
        <title>Mesoterricola silvestris gen. nov., sp. nov., Mesoterricola sediminis sp. nov., Geothrix oryzae sp. nov., Geothrix edaphica sp. nov., Geothrix rubra sp. nov., and Geothrix limicola sp. nov., six novel members of Acidobacteriota isolated from soils.</title>
        <authorList>
            <person name="Itoh H."/>
            <person name="Sugisawa Y."/>
            <person name="Mise K."/>
            <person name="Xu Z."/>
            <person name="Kuniyasu M."/>
            <person name="Ushijima N."/>
            <person name="Kawano K."/>
            <person name="Kobayashi E."/>
            <person name="Shiratori Y."/>
            <person name="Masuda Y."/>
            <person name="Senoo K."/>
        </authorList>
    </citation>
    <scope>NUCLEOTIDE SEQUENCE</scope>
    <source>
        <strain evidence="3">W786</strain>
    </source>
</reference>
<dbReference type="Proteomes" id="UP001228113">
    <property type="component" value="Chromosome"/>
</dbReference>
<dbReference type="AlphaFoldDB" id="A0AA48GT16"/>